<organism evidence="1 2">
    <name type="scientific">Sarcoptes scabiei</name>
    <name type="common">Itch mite</name>
    <name type="synonym">Acarus scabiei</name>
    <dbReference type="NCBI Taxonomy" id="52283"/>
    <lineage>
        <taxon>Eukaryota</taxon>
        <taxon>Metazoa</taxon>
        <taxon>Ecdysozoa</taxon>
        <taxon>Arthropoda</taxon>
        <taxon>Chelicerata</taxon>
        <taxon>Arachnida</taxon>
        <taxon>Acari</taxon>
        <taxon>Acariformes</taxon>
        <taxon>Sarcoptiformes</taxon>
        <taxon>Astigmata</taxon>
        <taxon>Psoroptidia</taxon>
        <taxon>Sarcoptoidea</taxon>
        <taxon>Sarcoptidae</taxon>
        <taxon>Sarcoptinae</taxon>
        <taxon>Sarcoptes</taxon>
    </lineage>
</organism>
<dbReference type="AlphaFoldDB" id="A0A132AK44"/>
<comment type="caution">
    <text evidence="1">The sequence shown here is derived from an EMBL/GenBank/DDBJ whole genome shotgun (WGS) entry which is preliminary data.</text>
</comment>
<accession>A0A132AK44</accession>
<dbReference type="EMBL" id="JXLN01017019">
    <property type="protein sequence ID" value="KPM11372.1"/>
    <property type="molecule type" value="Genomic_DNA"/>
</dbReference>
<reference evidence="1 2" key="1">
    <citation type="journal article" date="2015" name="Parasit. Vectors">
        <title>Draft genome of the scabies mite.</title>
        <authorList>
            <person name="Rider S.D.Jr."/>
            <person name="Morgan M.S."/>
            <person name="Arlian L.G."/>
        </authorList>
    </citation>
    <scope>NUCLEOTIDE SEQUENCE [LARGE SCALE GENOMIC DNA]</scope>
    <source>
        <strain evidence="1">Arlian Lab</strain>
    </source>
</reference>
<protein>
    <submittedName>
        <fullName evidence="1">Uncharacterized protein</fullName>
    </submittedName>
</protein>
<name>A0A132AK44_SARSC</name>
<evidence type="ECO:0000313" key="1">
    <source>
        <dbReference type="EMBL" id="KPM11372.1"/>
    </source>
</evidence>
<dbReference type="Proteomes" id="UP000616769">
    <property type="component" value="Unassembled WGS sequence"/>
</dbReference>
<sequence length="102" mass="11655">MLDDNSTAVASVVFFVAADNYHHHTHNEIVNIDSVGIKNFAQMVSAKTIAERLDFYSSHSDNCQEVLMWTSFDVEEIVEAESIADERMYLMAIYWLIDSYPS</sequence>
<gene>
    <name evidence="1" type="ORF">QR98_0099430</name>
</gene>
<proteinExistence type="predicted"/>
<dbReference type="VEuPathDB" id="VectorBase:SSCA009138"/>
<evidence type="ECO:0000313" key="2">
    <source>
        <dbReference type="Proteomes" id="UP000616769"/>
    </source>
</evidence>